<evidence type="ECO:0000313" key="2">
    <source>
        <dbReference type="EMBL" id="KAK5693103.1"/>
    </source>
</evidence>
<protein>
    <submittedName>
        <fullName evidence="2">Uncharacterized protein</fullName>
    </submittedName>
</protein>
<dbReference type="Proteomes" id="UP001310594">
    <property type="component" value="Unassembled WGS sequence"/>
</dbReference>
<evidence type="ECO:0000313" key="3">
    <source>
        <dbReference type="Proteomes" id="UP001310594"/>
    </source>
</evidence>
<dbReference type="EMBL" id="JAVRQU010000018">
    <property type="protein sequence ID" value="KAK5693103.1"/>
    <property type="molecule type" value="Genomic_DNA"/>
</dbReference>
<gene>
    <name evidence="2" type="ORF">LTR97_010579</name>
</gene>
<sequence length="241" mass="27281">MEPTALTSFEERAIRHAFVLTTNDSVSAIIESGINSVYDRFSKHTSHKQDQLGVLRPIINALQAIIGTMPDLPAAQIYQQQQCQIISRGPRYRISVYPVAGYPDQPYVTTRPTNVDAAIQDPNELTQLDYYTDDILIDLISRTTSPVERVVLGGVQEVLRMRETNAVPMWRMLGRMQGLFEMLAARYGVIVELYELAGSDEHDGTSERALRQIGEGRQEAKESTEWELEQAKEDEWHLRSG</sequence>
<organism evidence="2 3">
    <name type="scientific">Elasticomyces elasticus</name>
    <dbReference type="NCBI Taxonomy" id="574655"/>
    <lineage>
        <taxon>Eukaryota</taxon>
        <taxon>Fungi</taxon>
        <taxon>Dikarya</taxon>
        <taxon>Ascomycota</taxon>
        <taxon>Pezizomycotina</taxon>
        <taxon>Dothideomycetes</taxon>
        <taxon>Dothideomycetidae</taxon>
        <taxon>Mycosphaerellales</taxon>
        <taxon>Teratosphaeriaceae</taxon>
        <taxon>Elasticomyces</taxon>
    </lineage>
</organism>
<accession>A0AAN7W371</accession>
<name>A0AAN7W371_9PEZI</name>
<comment type="caution">
    <text evidence="2">The sequence shown here is derived from an EMBL/GenBank/DDBJ whole genome shotgun (WGS) entry which is preliminary data.</text>
</comment>
<feature type="region of interest" description="Disordered" evidence="1">
    <location>
        <begin position="201"/>
        <end position="241"/>
    </location>
</feature>
<proteinExistence type="predicted"/>
<evidence type="ECO:0000256" key="1">
    <source>
        <dbReference type="SAM" id="MobiDB-lite"/>
    </source>
</evidence>
<dbReference type="AlphaFoldDB" id="A0AAN7W371"/>
<reference evidence="2" key="1">
    <citation type="submission" date="2023-08" db="EMBL/GenBank/DDBJ databases">
        <title>Black Yeasts Isolated from many extreme environments.</title>
        <authorList>
            <person name="Coleine C."/>
            <person name="Stajich J.E."/>
            <person name="Selbmann L."/>
        </authorList>
    </citation>
    <scope>NUCLEOTIDE SEQUENCE</scope>
    <source>
        <strain evidence="2">CCFEE 5810</strain>
    </source>
</reference>